<dbReference type="RefSeq" id="WP_136060971.1">
    <property type="nucleotide sequence ID" value="NZ_CAAHFH010000001.1"/>
</dbReference>
<keyword evidence="1" id="KW-0472">Membrane</keyword>
<proteinExistence type="predicted"/>
<keyword evidence="3" id="KW-1185">Reference proteome</keyword>
<dbReference type="AlphaFoldDB" id="A0A6C2UJG9"/>
<evidence type="ECO:0000313" key="2">
    <source>
        <dbReference type="EMBL" id="VGO19587.1"/>
    </source>
</evidence>
<dbReference type="Proteomes" id="UP000346198">
    <property type="component" value="Unassembled WGS sequence"/>
</dbReference>
<organism evidence="2 3">
    <name type="scientific">Pontiella sulfatireligans</name>
    <dbReference type="NCBI Taxonomy" id="2750658"/>
    <lineage>
        <taxon>Bacteria</taxon>
        <taxon>Pseudomonadati</taxon>
        <taxon>Kiritimatiellota</taxon>
        <taxon>Kiritimatiellia</taxon>
        <taxon>Kiritimatiellales</taxon>
        <taxon>Pontiellaceae</taxon>
        <taxon>Pontiella</taxon>
    </lineage>
</organism>
<gene>
    <name evidence="2" type="ORF">SCARR_01646</name>
</gene>
<keyword evidence="1" id="KW-0812">Transmembrane</keyword>
<dbReference type="EMBL" id="CAAHFH010000001">
    <property type="protein sequence ID" value="VGO19587.1"/>
    <property type="molecule type" value="Genomic_DNA"/>
</dbReference>
<keyword evidence="1" id="KW-1133">Transmembrane helix</keyword>
<evidence type="ECO:0000256" key="1">
    <source>
        <dbReference type="SAM" id="Phobius"/>
    </source>
</evidence>
<name>A0A6C2UJG9_9BACT</name>
<sequence>MKRKSGSKSVKFNKGAPSGFVISLMVHAAVFMLAGMLVVFNVVKKEEKKFVPPQPVERPKMKLKKPKVKVEKSSKPKAMNRIVTKVKRASMPDIQLPEMSGMTDGLAGAIGGFEIMPDLDEVTLYGSGQTIGNDFVGTFYDLKRNRQGNPVFHHRGNVQPGHCR</sequence>
<reference evidence="2 3" key="1">
    <citation type="submission" date="2019-04" db="EMBL/GenBank/DDBJ databases">
        <authorList>
            <person name="Van Vliet M D."/>
        </authorList>
    </citation>
    <scope>NUCLEOTIDE SEQUENCE [LARGE SCALE GENOMIC DNA]</scope>
    <source>
        <strain evidence="2 3">F21</strain>
    </source>
</reference>
<evidence type="ECO:0000313" key="3">
    <source>
        <dbReference type="Proteomes" id="UP000346198"/>
    </source>
</evidence>
<feature type="transmembrane region" description="Helical" evidence="1">
    <location>
        <begin position="20"/>
        <end position="43"/>
    </location>
</feature>
<accession>A0A6C2UJG9</accession>
<protein>
    <submittedName>
        <fullName evidence="2">Uncharacterized protein</fullName>
    </submittedName>
</protein>